<name>A0A7Y0AZX4_9HYPH</name>
<dbReference type="EMBL" id="JABBGK010000006">
    <property type="protein sequence ID" value="NML76475.1"/>
    <property type="molecule type" value="Genomic_DNA"/>
</dbReference>
<protein>
    <submittedName>
        <fullName evidence="2">Cellulose biosynthesis protein BcsN</fullName>
    </submittedName>
</protein>
<dbReference type="Proteomes" id="UP000541470">
    <property type="component" value="Unassembled WGS sequence"/>
</dbReference>
<evidence type="ECO:0000256" key="1">
    <source>
        <dbReference type="SAM" id="SignalP"/>
    </source>
</evidence>
<feature type="signal peptide" evidence="1">
    <location>
        <begin position="1"/>
        <end position="17"/>
    </location>
</feature>
<evidence type="ECO:0000313" key="3">
    <source>
        <dbReference type="Proteomes" id="UP000541470"/>
    </source>
</evidence>
<comment type="caution">
    <text evidence="2">The sequence shown here is derived from an EMBL/GenBank/DDBJ whole genome shotgun (WGS) entry which is preliminary data.</text>
</comment>
<keyword evidence="3" id="KW-1185">Reference proteome</keyword>
<sequence>MLAIRIALVMGALSALAGCSTVEDPVLTASTAAPVAGTVSAKAEVDSQFALGRLPSSAGRILSVRQSVTGEVAEQTVVYQNRSTAAGENTLSIELGPSGSQRYRRGPSQSELQREMQLALPDARLTFDGVAHQNGYGVYGLATGATGRGEACVFAWQQVGPEAIGKGYGMRIRLRFCDPKLGAERLAVLMAGLQLKPVNGRTIETLAFAEGSGGMPLALEQAQDIAAAPVAGIDPAPTNSVAGSIAATAQPERTTDTGADGSAVVIPMPDES</sequence>
<dbReference type="PROSITE" id="PS51257">
    <property type="entry name" value="PROKAR_LIPOPROTEIN"/>
    <property type="match status" value="1"/>
</dbReference>
<feature type="chain" id="PRO_5030887819" evidence="1">
    <location>
        <begin position="18"/>
        <end position="272"/>
    </location>
</feature>
<gene>
    <name evidence="2" type="primary">bcsN</name>
    <name evidence="2" type="ORF">HHL25_20275</name>
</gene>
<keyword evidence="1" id="KW-0732">Signal</keyword>
<dbReference type="Pfam" id="PF17038">
    <property type="entry name" value="CBP_BcsN"/>
    <property type="match status" value="1"/>
</dbReference>
<dbReference type="AlphaFoldDB" id="A0A7Y0AZX4"/>
<dbReference type="InterPro" id="IPR031482">
    <property type="entry name" value="CBP_BcsN"/>
</dbReference>
<accession>A0A7Y0AZX4</accession>
<reference evidence="2 3" key="1">
    <citation type="submission" date="2020-04" db="EMBL/GenBank/DDBJ databases">
        <title>Rhizobium sp. S-51 isolated from soil.</title>
        <authorList>
            <person name="Dahal R.H."/>
        </authorList>
    </citation>
    <scope>NUCLEOTIDE SEQUENCE [LARGE SCALE GENOMIC DNA]</scope>
    <source>
        <strain evidence="2 3">S-51</strain>
    </source>
</reference>
<dbReference type="RefSeq" id="WP_169595048.1">
    <property type="nucleotide sequence ID" value="NZ_JABBGK010000006.1"/>
</dbReference>
<proteinExistence type="predicted"/>
<evidence type="ECO:0000313" key="2">
    <source>
        <dbReference type="EMBL" id="NML76475.1"/>
    </source>
</evidence>
<organism evidence="2 3">
    <name type="scientific">Rhizobium terricola</name>
    <dbReference type="NCBI Taxonomy" id="2728849"/>
    <lineage>
        <taxon>Bacteria</taxon>
        <taxon>Pseudomonadati</taxon>
        <taxon>Pseudomonadota</taxon>
        <taxon>Alphaproteobacteria</taxon>
        <taxon>Hyphomicrobiales</taxon>
        <taxon>Rhizobiaceae</taxon>
        <taxon>Rhizobium/Agrobacterium group</taxon>
        <taxon>Rhizobium</taxon>
    </lineage>
</organism>